<comment type="cofactor">
    <cofactor evidence="1">
        <name>Zn(2+)</name>
        <dbReference type="ChEBI" id="CHEBI:29105"/>
    </cofactor>
</comment>
<keyword evidence="11" id="KW-0482">Metalloprotease</keyword>
<evidence type="ECO:0000256" key="11">
    <source>
        <dbReference type="ARBA" id="ARBA00023049"/>
    </source>
</evidence>
<evidence type="ECO:0000256" key="12">
    <source>
        <dbReference type="ARBA" id="ARBA00023157"/>
    </source>
</evidence>
<dbReference type="Gene3D" id="3.40.630.10">
    <property type="entry name" value="Zn peptidases"/>
    <property type="match status" value="1"/>
</dbReference>
<accession>A0AAV7IN43</accession>
<keyword evidence="9" id="KW-0378">Hydrolase</keyword>
<dbReference type="PANTHER" id="PTHR11705">
    <property type="entry name" value="PROTEASE FAMILY M14 CARBOXYPEPTIDASE A,B"/>
    <property type="match status" value="1"/>
</dbReference>
<name>A0AAV7IN43_COTGL</name>
<dbReference type="SUPFAM" id="SSF53187">
    <property type="entry name" value="Zn-dependent exopeptidases"/>
    <property type="match status" value="1"/>
</dbReference>
<dbReference type="AlphaFoldDB" id="A0AAV7IN43"/>
<comment type="similarity">
    <text evidence="3 14">Belongs to the peptidase M14 family.</text>
</comment>
<dbReference type="FunFam" id="3.40.630.10:FF:000040">
    <property type="entry name" value="zinc carboxypeptidase"/>
    <property type="match status" value="1"/>
</dbReference>
<feature type="active site" description="Proton donor/acceptor" evidence="14">
    <location>
        <position position="443"/>
    </location>
</feature>
<dbReference type="GO" id="GO:0004181">
    <property type="term" value="F:metallocarboxypeptidase activity"/>
    <property type="evidence" value="ECO:0007669"/>
    <property type="project" value="InterPro"/>
</dbReference>
<comment type="function">
    <text evidence="13">Involved in the digestion of the blood meal.</text>
</comment>
<evidence type="ECO:0000256" key="7">
    <source>
        <dbReference type="ARBA" id="ARBA00022723"/>
    </source>
</evidence>
<evidence type="ECO:0000256" key="3">
    <source>
        <dbReference type="ARBA" id="ARBA00005988"/>
    </source>
</evidence>
<feature type="domain" description="Peptidase M14" evidence="15">
    <location>
        <begin position="187"/>
        <end position="477"/>
    </location>
</feature>
<proteinExistence type="inferred from homology"/>
<dbReference type="InterPro" id="IPR003146">
    <property type="entry name" value="M14A_act_pep"/>
</dbReference>
<evidence type="ECO:0000256" key="6">
    <source>
        <dbReference type="ARBA" id="ARBA00022670"/>
    </source>
</evidence>
<dbReference type="SUPFAM" id="SSF54897">
    <property type="entry name" value="Protease propeptides/inhibitors"/>
    <property type="match status" value="1"/>
</dbReference>
<evidence type="ECO:0000313" key="17">
    <source>
        <dbReference type="Proteomes" id="UP000826195"/>
    </source>
</evidence>
<dbReference type="Pfam" id="PF02244">
    <property type="entry name" value="Propep_M14"/>
    <property type="match status" value="1"/>
</dbReference>
<keyword evidence="4" id="KW-0964">Secreted</keyword>
<evidence type="ECO:0000256" key="9">
    <source>
        <dbReference type="ARBA" id="ARBA00022801"/>
    </source>
</evidence>
<keyword evidence="8" id="KW-0732">Signal</keyword>
<dbReference type="Proteomes" id="UP000826195">
    <property type="component" value="Unassembled WGS sequence"/>
</dbReference>
<evidence type="ECO:0000256" key="13">
    <source>
        <dbReference type="ARBA" id="ARBA00057299"/>
    </source>
</evidence>
<dbReference type="GO" id="GO:0005615">
    <property type="term" value="C:extracellular space"/>
    <property type="evidence" value="ECO:0007669"/>
    <property type="project" value="TreeGrafter"/>
</dbReference>
<evidence type="ECO:0000256" key="5">
    <source>
        <dbReference type="ARBA" id="ARBA00022645"/>
    </source>
</evidence>
<dbReference type="CDD" id="cd03860">
    <property type="entry name" value="M14_CP_A-B_like"/>
    <property type="match status" value="1"/>
</dbReference>
<keyword evidence="7" id="KW-0479">Metal-binding</keyword>
<dbReference type="InterPro" id="IPR057246">
    <property type="entry name" value="CARBOXYPEPT_ZN_1"/>
</dbReference>
<evidence type="ECO:0000256" key="14">
    <source>
        <dbReference type="PROSITE-ProRule" id="PRU01379"/>
    </source>
</evidence>
<evidence type="ECO:0000256" key="1">
    <source>
        <dbReference type="ARBA" id="ARBA00001947"/>
    </source>
</evidence>
<dbReference type="EMBL" id="JAHXZJ010001119">
    <property type="protein sequence ID" value="KAH0554274.1"/>
    <property type="molecule type" value="Genomic_DNA"/>
</dbReference>
<dbReference type="GO" id="GO:0008270">
    <property type="term" value="F:zinc ion binding"/>
    <property type="evidence" value="ECO:0007669"/>
    <property type="project" value="InterPro"/>
</dbReference>
<evidence type="ECO:0000256" key="2">
    <source>
        <dbReference type="ARBA" id="ARBA00004613"/>
    </source>
</evidence>
<dbReference type="PANTHER" id="PTHR11705:SF91">
    <property type="entry name" value="FI01817P-RELATED"/>
    <property type="match status" value="1"/>
</dbReference>
<dbReference type="PROSITE" id="PS00132">
    <property type="entry name" value="CARBOXYPEPT_ZN_1"/>
    <property type="match status" value="1"/>
</dbReference>
<comment type="subcellular location">
    <subcellularLocation>
        <location evidence="2">Secreted</location>
    </subcellularLocation>
</comment>
<evidence type="ECO:0000313" key="16">
    <source>
        <dbReference type="EMBL" id="KAH0554274.1"/>
    </source>
</evidence>
<keyword evidence="5" id="KW-0121">Carboxypeptidase</keyword>
<evidence type="ECO:0000259" key="15">
    <source>
        <dbReference type="PROSITE" id="PS52035"/>
    </source>
</evidence>
<dbReference type="GO" id="GO:0006508">
    <property type="term" value="P:proteolysis"/>
    <property type="evidence" value="ECO:0007669"/>
    <property type="project" value="UniProtKB-KW"/>
</dbReference>
<protein>
    <recommendedName>
        <fullName evidence="15">Peptidase M14 domain-containing protein</fullName>
    </recommendedName>
</protein>
<evidence type="ECO:0000256" key="4">
    <source>
        <dbReference type="ARBA" id="ARBA00022525"/>
    </source>
</evidence>
<reference evidence="16 17" key="1">
    <citation type="journal article" date="2021" name="J. Hered.">
        <title>A chromosome-level genome assembly of the parasitoid wasp, Cotesia glomerata (Hymenoptera: Braconidae).</title>
        <authorList>
            <person name="Pinto B.J."/>
            <person name="Weis J.J."/>
            <person name="Gamble T."/>
            <person name="Ode P.J."/>
            <person name="Paul R."/>
            <person name="Zaspel J.M."/>
        </authorList>
    </citation>
    <scope>NUCLEOTIDE SEQUENCE [LARGE SCALE GENOMIC DNA]</scope>
    <source>
        <strain evidence="16">CgM1</strain>
    </source>
</reference>
<dbReference type="Pfam" id="PF00246">
    <property type="entry name" value="Peptidase_M14"/>
    <property type="match status" value="1"/>
</dbReference>
<organism evidence="16 17">
    <name type="scientific">Cotesia glomerata</name>
    <name type="common">Lepidopteran parasitic wasp</name>
    <name type="synonym">Apanteles glomeratus</name>
    <dbReference type="NCBI Taxonomy" id="32391"/>
    <lineage>
        <taxon>Eukaryota</taxon>
        <taxon>Metazoa</taxon>
        <taxon>Ecdysozoa</taxon>
        <taxon>Arthropoda</taxon>
        <taxon>Hexapoda</taxon>
        <taxon>Insecta</taxon>
        <taxon>Pterygota</taxon>
        <taxon>Neoptera</taxon>
        <taxon>Endopterygota</taxon>
        <taxon>Hymenoptera</taxon>
        <taxon>Apocrita</taxon>
        <taxon>Ichneumonoidea</taxon>
        <taxon>Braconidae</taxon>
        <taxon>Microgastrinae</taxon>
        <taxon>Cotesia</taxon>
    </lineage>
</organism>
<gene>
    <name evidence="16" type="ORF">KQX54_009180</name>
</gene>
<keyword evidence="12" id="KW-1015">Disulfide bond</keyword>
<comment type="caution">
    <text evidence="16">The sequence shown here is derived from an EMBL/GenBank/DDBJ whole genome shotgun (WGS) entry which is preliminary data.</text>
</comment>
<dbReference type="PROSITE" id="PS52035">
    <property type="entry name" value="PEPTIDASE_M14"/>
    <property type="match status" value="1"/>
</dbReference>
<evidence type="ECO:0000256" key="8">
    <source>
        <dbReference type="ARBA" id="ARBA00022729"/>
    </source>
</evidence>
<dbReference type="PRINTS" id="PR00765">
    <property type="entry name" value="CRBOXYPTASEA"/>
</dbReference>
<keyword evidence="17" id="KW-1185">Reference proteome</keyword>
<dbReference type="InterPro" id="IPR000834">
    <property type="entry name" value="Peptidase_M14"/>
</dbReference>
<sequence>MWFSSTTSVYINPPLESSTSKPNTTTNIIKGRSIHWQVQTSFTLPQRFKRDANITGLRELDAVPIEASSEVVDTVIVKAVEIPEERVTYEGSQLWRVLADNEQSDFVSYLQDTGEVTKWTGNDSTVDVLVRPDMIPRVSRFLRERQVKYDVIIPDIQQAIDQENPLPSPEELEELEGRKGHRMEWSSYHRLEDIHGFLDYLADTFPDLCSVMSIGNSVEGRPLKVLRISKGDPNVPAIWIDGGIHAREWISPASVTYIINYLVENSDELQADYYILPVVNPDGYEYTFRGDRLWRKNRSSPEKGGVCIGVDLNRNFGYRWGGLGTSKQPCREIFAGTGPFSEPETAAMKNFFEASAANFKAYLSFHSYGQYILYPWGYDRRVPPDYADLERVGQKSASAMKAAGGSGSIYTVGNSATTLYAAAGGSDDWAKAILKIKYAYTIELRDKGKSGFILPARYIIPTAKEALAAVLTITEASKSV</sequence>
<dbReference type="Gene3D" id="3.30.70.340">
    <property type="entry name" value="Metallocarboxypeptidase-like"/>
    <property type="match status" value="1"/>
</dbReference>
<dbReference type="SMART" id="SM00631">
    <property type="entry name" value="Zn_pept"/>
    <property type="match status" value="1"/>
</dbReference>
<keyword evidence="6" id="KW-0645">Protease</keyword>
<keyword evidence="10" id="KW-0862">Zinc</keyword>
<dbReference type="InterPro" id="IPR036990">
    <property type="entry name" value="M14A-like_propep"/>
</dbReference>
<evidence type="ECO:0000256" key="10">
    <source>
        <dbReference type="ARBA" id="ARBA00022833"/>
    </source>
</evidence>